<dbReference type="PANTHER" id="PTHR31689">
    <property type="entry name" value="DIAMINOPIMELATE EPIMERASE, CHLOROPLASTIC"/>
    <property type="match status" value="1"/>
</dbReference>
<dbReference type="EC" id="5.1.1.7" evidence="3 9"/>
<feature type="active site" description="Proton donor" evidence="9">
    <location>
        <position position="72"/>
    </location>
</feature>
<organism evidence="11 12">
    <name type="scientific">Rubinisphaera brasiliensis (strain ATCC 49424 / DSM 5305 / JCM 21570 / IAM 15109 / NBRC 103401 / IFAM 1448)</name>
    <name type="common">Planctomyces brasiliensis</name>
    <dbReference type="NCBI Taxonomy" id="756272"/>
    <lineage>
        <taxon>Bacteria</taxon>
        <taxon>Pseudomonadati</taxon>
        <taxon>Planctomycetota</taxon>
        <taxon>Planctomycetia</taxon>
        <taxon>Planctomycetales</taxon>
        <taxon>Planctomycetaceae</taxon>
        <taxon>Rubinisphaera</taxon>
    </lineage>
</organism>
<gene>
    <name evidence="9" type="primary">dapF</name>
    <name evidence="11" type="ordered locus">Plabr_4638</name>
</gene>
<evidence type="ECO:0000256" key="6">
    <source>
        <dbReference type="ARBA" id="ARBA00023154"/>
    </source>
</evidence>
<evidence type="ECO:0000256" key="9">
    <source>
        <dbReference type="HAMAP-Rule" id="MF_00197"/>
    </source>
</evidence>
<reference evidence="12" key="1">
    <citation type="submission" date="2011-02" db="EMBL/GenBank/DDBJ databases">
        <title>The complete genome of Planctomyces brasiliensis DSM 5305.</title>
        <authorList>
            <person name="Lucas S."/>
            <person name="Copeland A."/>
            <person name="Lapidus A."/>
            <person name="Bruce D."/>
            <person name="Goodwin L."/>
            <person name="Pitluck S."/>
            <person name="Kyrpides N."/>
            <person name="Mavromatis K."/>
            <person name="Pagani I."/>
            <person name="Ivanova N."/>
            <person name="Ovchinnikova G."/>
            <person name="Lu M."/>
            <person name="Detter J.C."/>
            <person name="Han C."/>
            <person name="Land M."/>
            <person name="Hauser L."/>
            <person name="Markowitz V."/>
            <person name="Cheng J.-F."/>
            <person name="Hugenholtz P."/>
            <person name="Woyke T."/>
            <person name="Wu D."/>
            <person name="Tindall B."/>
            <person name="Pomrenke H.G."/>
            <person name="Brambilla E."/>
            <person name="Klenk H.-P."/>
            <person name="Eisen J.A."/>
        </authorList>
    </citation>
    <scope>NUCLEOTIDE SEQUENCE [LARGE SCALE GENOMIC DNA]</scope>
    <source>
        <strain evidence="12">ATCC 49424 / DSM 5305 / JCM 21570 / NBRC 103401 / IFAM 1448</strain>
    </source>
</reference>
<evidence type="ECO:0000256" key="3">
    <source>
        <dbReference type="ARBA" id="ARBA00013080"/>
    </source>
</evidence>
<dbReference type="SUPFAM" id="SSF54506">
    <property type="entry name" value="Diaminopimelate epimerase-like"/>
    <property type="match status" value="1"/>
</dbReference>
<feature type="site" description="Could be important to modulate the pK values of the two catalytic cysteine residues" evidence="9">
    <location>
        <position position="163"/>
    </location>
</feature>
<dbReference type="eggNOG" id="COG0253">
    <property type="taxonomic scope" value="Bacteria"/>
</dbReference>
<dbReference type="EMBL" id="CP002546">
    <property type="protein sequence ID" value="ADY62209.1"/>
    <property type="molecule type" value="Genomic_DNA"/>
</dbReference>
<dbReference type="GO" id="GO:0008837">
    <property type="term" value="F:diaminopimelate epimerase activity"/>
    <property type="evidence" value="ECO:0007669"/>
    <property type="project" value="UniProtKB-UniRule"/>
</dbReference>
<dbReference type="FunFam" id="3.10.310.10:FF:000001">
    <property type="entry name" value="Diaminopimelate epimerase"/>
    <property type="match status" value="1"/>
</dbReference>
<dbReference type="Pfam" id="PF01678">
    <property type="entry name" value="DAP_epimerase"/>
    <property type="match status" value="2"/>
</dbReference>
<evidence type="ECO:0000313" key="11">
    <source>
        <dbReference type="EMBL" id="ADY62209.1"/>
    </source>
</evidence>
<dbReference type="InterPro" id="IPR018510">
    <property type="entry name" value="DAP_epimerase_AS"/>
</dbReference>
<evidence type="ECO:0000256" key="1">
    <source>
        <dbReference type="ARBA" id="ARBA00005196"/>
    </source>
</evidence>
<keyword evidence="5 9" id="KW-0028">Amino-acid biosynthesis</keyword>
<keyword evidence="6 9" id="KW-0457">Lysine biosynthesis</keyword>
<comment type="subcellular location">
    <subcellularLocation>
        <location evidence="9">Cytoplasm</location>
    </subcellularLocation>
</comment>
<dbReference type="KEGG" id="pbs:Plabr_4638"/>
<dbReference type="GO" id="GO:0009089">
    <property type="term" value="P:lysine biosynthetic process via diaminopimelate"/>
    <property type="evidence" value="ECO:0007669"/>
    <property type="project" value="UniProtKB-UniRule"/>
</dbReference>
<accession>F0SPA1</accession>
<feature type="binding site" evidence="9">
    <location>
        <position position="63"/>
    </location>
    <ligand>
        <name>substrate</name>
    </ligand>
</feature>
<protein>
    <recommendedName>
        <fullName evidence="3 9">Diaminopimelate epimerase</fullName>
        <shortName evidence="9">DAP epimerase</shortName>
        <ecNumber evidence="3 9">5.1.1.7</ecNumber>
    </recommendedName>
    <alternativeName>
        <fullName evidence="9">PLP-independent amino acid racemase</fullName>
    </alternativeName>
</protein>
<dbReference type="UniPathway" id="UPA00034">
    <property type="reaction ID" value="UER00025"/>
</dbReference>
<evidence type="ECO:0000256" key="4">
    <source>
        <dbReference type="ARBA" id="ARBA00022490"/>
    </source>
</evidence>
<proteinExistence type="inferred from homology"/>
<dbReference type="Proteomes" id="UP000006860">
    <property type="component" value="Chromosome"/>
</dbReference>
<dbReference type="RefSeq" id="WP_013630913.1">
    <property type="nucleotide sequence ID" value="NC_015174.1"/>
</dbReference>
<dbReference type="NCBIfam" id="TIGR00652">
    <property type="entry name" value="DapF"/>
    <property type="match status" value="1"/>
</dbReference>
<name>F0SPA1_RUBBR</name>
<evidence type="ECO:0000256" key="8">
    <source>
        <dbReference type="ARBA" id="ARBA00051712"/>
    </source>
</evidence>
<dbReference type="AlphaFoldDB" id="F0SPA1"/>
<evidence type="ECO:0000256" key="5">
    <source>
        <dbReference type="ARBA" id="ARBA00022605"/>
    </source>
</evidence>
<dbReference type="GO" id="GO:0005829">
    <property type="term" value="C:cytosol"/>
    <property type="evidence" value="ECO:0007669"/>
    <property type="project" value="TreeGrafter"/>
</dbReference>
<feature type="binding site" evidence="9">
    <location>
        <begin position="222"/>
        <end position="223"/>
    </location>
    <ligand>
        <name>substrate</name>
    </ligand>
</feature>
<comment type="function">
    <text evidence="9">Catalyzes the stereoinversion of LL-2,6-diaminopimelate (L,L-DAP) to meso-diaminopimelate (meso-DAP), a precursor of L-lysine and an essential component of the bacterial peptidoglycan.</text>
</comment>
<dbReference type="OrthoDB" id="9805408at2"/>
<comment type="similarity">
    <text evidence="2 9">Belongs to the diaminopimelate epimerase family.</text>
</comment>
<dbReference type="HAMAP" id="MF_00197">
    <property type="entry name" value="DAP_epimerase"/>
    <property type="match status" value="1"/>
</dbReference>
<keyword evidence="4 9" id="KW-0963">Cytoplasm</keyword>
<keyword evidence="7 9" id="KW-0413">Isomerase</keyword>
<comment type="pathway">
    <text evidence="1 9">Amino-acid biosynthesis; L-lysine biosynthesis via DAP pathway; DL-2,6-diaminopimelate from LL-2,6-diaminopimelate: step 1/1.</text>
</comment>
<dbReference type="STRING" id="756272.Plabr_4638"/>
<comment type="subunit">
    <text evidence="9">Homodimer.</text>
</comment>
<dbReference type="PANTHER" id="PTHR31689:SF0">
    <property type="entry name" value="DIAMINOPIMELATE EPIMERASE"/>
    <property type="match status" value="1"/>
</dbReference>
<comment type="catalytic activity">
    <reaction evidence="8 9">
        <text>(2S,6S)-2,6-diaminopimelate = meso-2,6-diaminopimelate</text>
        <dbReference type="Rhea" id="RHEA:15393"/>
        <dbReference type="ChEBI" id="CHEBI:57609"/>
        <dbReference type="ChEBI" id="CHEBI:57791"/>
        <dbReference type="EC" id="5.1.1.7"/>
    </reaction>
</comment>
<feature type="active site" description="Proton acceptor" evidence="9">
    <location>
        <position position="221"/>
    </location>
</feature>
<evidence type="ECO:0000313" key="12">
    <source>
        <dbReference type="Proteomes" id="UP000006860"/>
    </source>
</evidence>
<feature type="active site" evidence="10">
    <location>
        <position position="72"/>
    </location>
</feature>
<dbReference type="InterPro" id="IPR001653">
    <property type="entry name" value="DAP_epimerase_DapF"/>
</dbReference>
<sequence>MKFTKMHGAGNDYVYVDLFREELPVDAPELARQVSDRHTAIGSDGLILIQPSDKADARMRMFNADGSEAEMCGNGLRCVAKYVYDHDIARKEELTLETGAGLLTVQVFPEDGRVKQVRVNMGQPILESAKIPTTLAGDPPVEADLQVGDQTLKVTCVSMGNPHCITFVDKLSDEWVHGVGPQVEKHTVFPNRVNAEFIEVISPTELNMRVWERGSGETMACGTGACAVAVAGVLSGRCERKVTIHLLGGDLELEWSEETGEVFMTGPAVEVYSGEWTGGNS</sequence>
<evidence type="ECO:0000256" key="2">
    <source>
        <dbReference type="ARBA" id="ARBA00010219"/>
    </source>
</evidence>
<feature type="site" description="Could be important to modulate the pK values of the two catalytic cysteine residues" evidence="9">
    <location>
        <position position="212"/>
    </location>
</feature>
<comment type="caution">
    <text evidence="9">Lacks conserved residue(s) required for the propagation of feature annotation.</text>
</comment>
<evidence type="ECO:0000256" key="7">
    <source>
        <dbReference type="ARBA" id="ARBA00023235"/>
    </source>
</evidence>
<keyword evidence="12" id="KW-1185">Reference proteome</keyword>
<feature type="binding site" evidence="9">
    <location>
        <position position="161"/>
    </location>
    <ligand>
        <name>substrate</name>
    </ligand>
</feature>
<feature type="binding site" evidence="9">
    <location>
        <position position="194"/>
    </location>
    <ligand>
        <name>substrate</name>
    </ligand>
</feature>
<feature type="binding site" evidence="9">
    <location>
        <begin position="73"/>
        <end position="74"/>
    </location>
    <ligand>
        <name>substrate</name>
    </ligand>
</feature>
<dbReference type="HOGENOM" id="CLU_053306_3_0_0"/>
<feature type="binding site" evidence="9">
    <location>
        <position position="11"/>
    </location>
    <ligand>
        <name>substrate</name>
    </ligand>
</feature>
<dbReference type="PROSITE" id="PS01326">
    <property type="entry name" value="DAP_EPIMERASE"/>
    <property type="match status" value="1"/>
</dbReference>
<dbReference type="Gene3D" id="3.10.310.10">
    <property type="entry name" value="Diaminopimelate Epimerase, Chain A, domain 1"/>
    <property type="match status" value="2"/>
</dbReference>
<feature type="binding site" evidence="9">
    <location>
        <begin position="212"/>
        <end position="213"/>
    </location>
    <ligand>
        <name>substrate</name>
    </ligand>
</feature>
<evidence type="ECO:0000256" key="10">
    <source>
        <dbReference type="PROSITE-ProRule" id="PRU10125"/>
    </source>
</evidence>